<feature type="region of interest" description="Disordered" evidence="3">
    <location>
        <begin position="518"/>
        <end position="547"/>
    </location>
</feature>
<dbReference type="PANTHER" id="PTHR16121">
    <property type="entry name" value="CAP-SPECIFIC MRNA (NUCLEOSIDE-2'-O-)-METHYLTRANSFERASE 1-RELATED"/>
    <property type="match status" value="1"/>
</dbReference>
<feature type="domain" description="RrmJ-type SAM-dependent 2'-O-MTase" evidence="5">
    <location>
        <begin position="854"/>
        <end position="1069"/>
    </location>
</feature>
<evidence type="ECO:0000313" key="7">
    <source>
        <dbReference type="EMBL" id="KAF0769939.1"/>
    </source>
</evidence>
<feature type="region of interest" description="Disordered" evidence="3">
    <location>
        <begin position="587"/>
        <end position="608"/>
    </location>
</feature>
<evidence type="ECO:0000259" key="6">
    <source>
        <dbReference type="PROSITE" id="PS51925"/>
    </source>
</evidence>
<dbReference type="Proteomes" id="UP000478052">
    <property type="component" value="Unassembled WGS sequence"/>
</dbReference>
<reference evidence="7 8" key="1">
    <citation type="submission" date="2019-08" db="EMBL/GenBank/DDBJ databases">
        <title>Whole genome of Aphis craccivora.</title>
        <authorList>
            <person name="Voronova N.V."/>
            <person name="Shulinski R.S."/>
            <person name="Bandarenka Y.V."/>
            <person name="Zhorov D.G."/>
            <person name="Warner D."/>
        </authorList>
    </citation>
    <scope>NUCLEOTIDE SEQUENCE [LARGE SCALE GENOMIC DNA]</scope>
    <source>
        <strain evidence="7">180601</strain>
        <tissue evidence="7">Whole Body</tissue>
    </source>
</reference>
<sequence length="1444" mass="166147">MSNFPPTPTNPNVQNRFGQYPNQTYPMQQRPGMYQQGGPIPQGVPPNAMMGARGPPTQGFSPMRHGAGPMVPNQPTPGKRPADNRNPPPMVKGDFPHNIQVQNSSIGMSKKKKKLADKILPQKVRDLVPESQAYMDLLAFERKLDSTIMRKRLDIQEALKRPMKQKRKLRIFISNTFYPAKEPGENEEGSVASWELRVEGRLLEDSKNEPNKVFIITIPGWSFIRELVAAAGAYSQSHYIKRKFSSFFKSLVIELDKDLYGPDNHLVEWHRTATTQETDGFQVKRPGDKNVRCTILLLLDYQPLQFKLDQRLARLLGVHTQTRPVIISALWQFIKTHKLQDSHEKEYINCDKYLEQIFNCTRMKFAEVPQRLNTLLHPPDPIVINHIISVEGVEQKQTACYDIDVEVDDTLKAQMNNFLLSTASQQEIQSLDNKIHETVETINQLKTNREFFLSFAKDPQQFIYKWIISQTRDLKTMTDVVGNPEEERRAEFYYQPWTQEAVNRYFYSKVQQKRAELEHQAKNLSDSSDFSSSTSDDEETLKHKSKILKVRQNDDRATSKFYTKDDSQEDLPYVADNVFNVKKRKKNKYRKKFKSKSQSSSKSNETIDDSKKIKYANNYAPNNLEKSYLNNPVAFMQSDSSQDHKKKKSYSSEDSSDSDSVEGFSNHGIQSKAEQSDGASCSRAIDSDSNLSDDPPSKMYGTFENNEKSNKGMSLMKKSGYKEGEGLGKNAQGLVNPVQLPTQKGRRGLGFASREPRESFVLDWDPEQEESTDILKVTEWLENEDPLPLSIDVMNYWYEIGEKKLTYNQTTDFADSEIFKVVNCSKNVLDNIDDHDFRHARTKANPFETIKNGIFQNRAAMKMANIDWACDFMFTDPRYNDGSSMLTSPSSLLYFADICAGPGGFSEYVLWRKSWKAKGVGFTLRNSNDFKLNDFYAGSPESFEAFYGHYEDGDIYRPENILSLEKYVMKMTEGIGVHFVMADGGFSVDGQESFQEILSKRLYLCQALAALSILRPGGHFMCKVFDIFTEFSAGLLFLLYQSFKQISIYKPVTSRPANSERYVICKWRLEDVQDIKQYLYNVNFTWNGLDSKEDILSIVPLQEIQKDSNFFRYLWDSNNKLGQVQALSLSKIVAYTKDQRLADERQKDLRKKCLELWDVKDGVRRAPFRSDPTDTCNSLITGSKDFLQSLPEALSKENLRKHVKSIYDWHCVLLNNSKPPTYFMSLGGSQVYELVNNQWVSNEYLKSVMMSPGTLVYGELAIELEGENLGQLRVRVLHIIDAYKLGNIDISNEHYLSRINYCKDFAKSMNKIESDKTRIRVKEPVYLENIPEIFEKIDLRWSKSHRKSVKMYILDSEKYCCASGILFIKATLSPWVRALSRTYKTMYYGHPTKQAIYEEGNPVAAYAPFRDCRITNKIWFWMDALGDPLKTPSLEQEDLEKLIK</sequence>
<dbReference type="InterPro" id="IPR002877">
    <property type="entry name" value="RNA_MeTrfase_FtsJ_dom"/>
</dbReference>
<dbReference type="GO" id="GO:0006370">
    <property type="term" value="P:7-methylguanosine mRNA capping"/>
    <property type="evidence" value="ECO:0007669"/>
    <property type="project" value="UniProtKB-UniRule"/>
</dbReference>
<dbReference type="InterPro" id="IPR050851">
    <property type="entry name" value="mRNA_Cap_2O-Ribose_MeTrfase"/>
</dbReference>
<dbReference type="Gene3D" id="1.10.245.10">
    <property type="entry name" value="SWIB/MDM2 domain"/>
    <property type="match status" value="1"/>
</dbReference>
<feature type="domain" description="DM2" evidence="6">
    <location>
        <begin position="301"/>
        <end position="378"/>
    </location>
</feature>
<dbReference type="GO" id="GO:0016556">
    <property type="term" value="P:mRNA modification"/>
    <property type="evidence" value="ECO:0007669"/>
    <property type="project" value="UniProtKB-UniRule"/>
</dbReference>
<proteinExistence type="predicted"/>
<comment type="catalytic activity">
    <reaction evidence="2">
        <text>a 5'-end (N(7)-methyl 5'-triphosphoguanosine)-ribonucleoside in mRNA + S-adenosyl-L-methionine = a 5'-end (N(7)-methyl 5'-triphosphoguanosine)-(2'-O-methyl-ribonucleoside) in mRNA + S-adenosyl-L-homocysteine + H(+)</text>
        <dbReference type="Rhea" id="RHEA:67020"/>
        <dbReference type="Rhea" id="RHEA-COMP:17167"/>
        <dbReference type="Rhea" id="RHEA-COMP:17168"/>
        <dbReference type="ChEBI" id="CHEBI:15378"/>
        <dbReference type="ChEBI" id="CHEBI:57856"/>
        <dbReference type="ChEBI" id="CHEBI:59789"/>
        <dbReference type="ChEBI" id="CHEBI:156461"/>
        <dbReference type="ChEBI" id="CHEBI:167609"/>
        <dbReference type="EC" id="2.1.1.57"/>
    </reaction>
</comment>
<feature type="compositionally biased region" description="Polar residues" evidence="3">
    <location>
        <begin position="667"/>
        <end position="679"/>
    </location>
</feature>
<dbReference type="FunFam" id="1.10.245.10:FF:000001">
    <property type="entry name" value="SWI/SNF-related matrix-associated regulator of chromatin subfamily D member 3 isoform 1"/>
    <property type="match status" value="1"/>
</dbReference>
<comment type="subcellular location">
    <subcellularLocation>
        <location evidence="2">Nucleus</location>
    </subcellularLocation>
</comment>
<dbReference type="EC" id="2.1.1.57" evidence="2"/>
<dbReference type="GO" id="GO:0004483">
    <property type="term" value="F:methyltransferase cap1 activity"/>
    <property type="evidence" value="ECO:0007669"/>
    <property type="project" value="UniProtKB-UniRule"/>
</dbReference>
<keyword evidence="2 7" id="KW-0489">Methyltransferase</keyword>
<accession>A0A6G0ZFV0</accession>
<feature type="region of interest" description="Disordered" evidence="3">
    <location>
        <begin position="57"/>
        <end position="95"/>
    </location>
</feature>
<dbReference type="CDD" id="cd17674">
    <property type="entry name" value="SWIB_BAF60A"/>
    <property type="match status" value="1"/>
</dbReference>
<dbReference type="PROSITE" id="PS51613">
    <property type="entry name" value="SAM_MT_RRMJ"/>
    <property type="match status" value="1"/>
</dbReference>
<evidence type="ECO:0000313" key="8">
    <source>
        <dbReference type="Proteomes" id="UP000478052"/>
    </source>
</evidence>
<dbReference type="SMART" id="SM00151">
    <property type="entry name" value="SWIB"/>
    <property type="match status" value="1"/>
</dbReference>
<feature type="region of interest" description="Disordered" evidence="3">
    <location>
        <begin position="637"/>
        <end position="734"/>
    </location>
</feature>
<evidence type="ECO:0000259" key="4">
    <source>
        <dbReference type="PROSITE" id="PS50174"/>
    </source>
</evidence>
<dbReference type="EMBL" id="VUJU01000509">
    <property type="protein sequence ID" value="KAF0769939.1"/>
    <property type="molecule type" value="Genomic_DNA"/>
</dbReference>
<feature type="compositionally biased region" description="Low complexity" evidence="3">
    <location>
        <begin position="525"/>
        <end position="534"/>
    </location>
</feature>
<feature type="domain" description="G-patch" evidence="4">
    <location>
        <begin position="708"/>
        <end position="754"/>
    </location>
</feature>
<dbReference type="GO" id="GO:0005634">
    <property type="term" value="C:nucleus"/>
    <property type="evidence" value="ECO:0007669"/>
    <property type="project" value="UniProtKB-SubCell"/>
</dbReference>
<dbReference type="InterPro" id="IPR003121">
    <property type="entry name" value="SWIB_MDM2_domain"/>
</dbReference>
<keyword evidence="2" id="KW-0539">Nucleus</keyword>
<dbReference type="SUPFAM" id="SSF53335">
    <property type="entry name" value="S-adenosyl-L-methionine-dependent methyltransferases"/>
    <property type="match status" value="1"/>
</dbReference>
<dbReference type="InterPro" id="IPR038041">
    <property type="entry name" value="SMARCD1_SWIB_dom"/>
</dbReference>
<dbReference type="OrthoDB" id="10251234at2759"/>
<evidence type="ECO:0000256" key="1">
    <source>
        <dbReference type="ARBA" id="ARBA00022553"/>
    </source>
</evidence>
<organism evidence="7 8">
    <name type="scientific">Aphis craccivora</name>
    <name type="common">Cowpea aphid</name>
    <dbReference type="NCBI Taxonomy" id="307492"/>
    <lineage>
        <taxon>Eukaryota</taxon>
        <taxon>Metazoa</taxon>
        <taxon>Ecdysozoa</taxon>
        <taxon>Arthropoda</taxon>
        <taxon>Hexapoda</taxon>
        <taxon>Insecta</taxon>
        <taxon>Pterygota</taxon>
        <taxon>Neoptera</taxon>
        <taxon>Paraneoptera</taxon>
        <taxon>Hemiptera</taxon>
        <taxon>Sternorrhyncha</taxon>
        <taxon>Aphidomorpha</taxon>
        <taxon>Aphidoidea</taxon>
        <taxon>Aphididae</taxon>
        <taxon>Aphidini</taxon>
        <taxon>Aphis</taxon>
        <taxon>Aphis</taxon>
    </lineage>
</organism>
<keyword evidence="2" id="KW-0507">mRNA processing</keyword>
<dbReference type="Pfam" id="PF02201">
    <property type="entry name" value="SWIB"/>
    <property type="match status" value="1"/>
</dbReference>
<dbReference type="SUPFAM" id="SSF47592">
    <property type="entry name" value="SWIB/MDM2 domain"/>
    <property type="match status" value="1"/>
</dbReference>
<dbReference type="PROSITE" id="PS50174">
    <property type="entry name" value="G_PATCH"/>
    <property type="match status" value="1"/>
</dbReference>
<dbReference type="GO" id="GO:0003676">
    <property type="term" value="F:nucleic acid binding"/>
    <property type="evidence" value="ECO:0007669"/>
    <property type="project" value="UniProtKB-UniRule"/>
</dbReference>
<keyword evidence="2" id="KW-0506">mRNA capping</keyword>
<dbReference type="Pfam" id="PF01728">
    <property type="entry name" value="FtsJ"/>
    <property type="match status" value="1"/>
</dbReference>
<gene>
    <name evidence="7" type="ORF">FWK35_00001012</name>
</gene>
<keyword evidence="2 7" id="KW-0808">Transferase</keyword>
<evidence type="ECO:0000256" key="2">
    <source>
        <dbReference type="RuleBase" id="RU368012"/>
    </source>
</evidence>
<evidence type="ECO:0000259" key="5">
    <source>
        <dbReference type="PROSITE" id="PS51613"/>
    </source>
</evidence>
<dbReference type="InterPro" id="IPR025816">
    <property type="entry name" value="RrmJ-type_MeTrfase"/>
</dbReference>
<dbReference type="Pfam" id="PF01585">
    <property type="entry name" value="G-patch"/>
    <property type="match status" value="1"/>
</dbReference>
<protein>
    <recommendedName>
        <fullName evidence="2">Cap-specific mRNA (nucleoside-2'-O-)-methyltransferase 1</fullName>
        <ecNumber evidence="2">2.1.1.57</ecNumber>
    </recommendedName>
    <alternativeName>
        <fullName evidence="2">Cap1 2'O-ribose methyltransferase 1</fullName>
    </alternativeName>
</protein>
<dbReference type="GO" id="GO:0032259">
    <property type="term" value="P:methylation"/>
    <property type="evidence" value="ECO:0007669"/>
    <property type="project" value="UniProtKB-KW"/>
</dbReference>
<keyword evidence="8" id="KW-1185">Reference proteome</keyword>
<dbReference type="InterPro" id="IPR019835">
    <property type="entry name" value="SWIB_domain"/>
</dbReference>
<evidence type="ECO:0000256" key="3">
    <source>
        <dbReference type="SAM" id="MobiDB-lite"/>
    </source>
</evidence>
<dbReference type="PANTHER" id="PTHR16121:SF0">
    <property type="entry name" value="CAP-SPECIFIC MRNA (NUCLEOSIDE-2'-O-)-METHYLTRANSFERASE 1"/>
    <property type="match status" value="1"/>
</dbReference>
<name>A0A6G0ZFV0_APHCR</name>
<dbReference type="SMART" id="SM00443">
    <property type="entry name" value="G_patch"/>
    <property type="match status" value="1"/>
</dbReference>
<dbReference type="InterPro" id="IPR036885">
    <property type="entry name" value="SWIB_MDM2_dom_sf"/>
</dbReference>
<dbReference type="InterPro" id="IPR000467">
    <property type="entry name" value="G_patch_dom"/>
</dbReference>
<dbReference type="FunFam" id="3.40.50.12760:FF:000004">
    <property type="entry name" value="FtsJ-like methyltransferase"/>
    <property type="match status" value="1"/>
</dbReference>
<keyword evidence="2" id="KW-0949">S-adenosyl-L-methionine</keyword>
<comment type="function">
    <text evidence="2">S-adenosyl-L-methionine-dependent methyltransferase that mediates RNA cap1 2'-O-ribose methylation to the 5'-cap structure of RNAs. Methylates the ribose of the first nucleotide of a m(7)GpppG-capped mRNA to produce m(7)GpppNmp (cap1).</text>
</comment>
<dbReference type="GO" id="GO:0005737">
    <property type="term" value="C:cytoplasm"/>
    <property type="evidence" value="ECO:0007669"/>
    <property type="project" value="TreeGrafter"/>
</dbReference>
<dbReference type="InterPro" id="IPR029063">
    <property type="entry name" value="SAM-dependent_MTases_sf"/>
</dbReference>
<keyword evidence="1" id="KW-0597">Phosphoprotein</keyword>
<dbReference type="Gene3D" id="3.40.50.12760">
    <property type="match status" value="1"/>
</dbReference>
<dbReference type="PROSITE" id="PS51925">
    <property type="entry name" value="SWIB_MDM2"/>
    <property type="match status" value="1"/>
</dbReference>
<comment type="caution">
    <text evidence="7">The sequence shown here is derived from an EMBL/GenBank/DDBJ whole genome shotgun (WGS) entry which is preliminary data.</text>
</comment>